<gene>
    <name evidence="7" type="ORF">EDS130_LOCUS7036</name>
    <name evidence="8" type="ORF">XAT740_LOCUS15290</name>
</gene>
<dbReference type="PRINTS" id="PR00196">
    <property type="entry name" value="ANNEXIN"/>
</dbReference>
<dbReference type="GO" id="GO:0001786">
    <property type="term" value="F:phosphatidylserine binding"/>
    <property type="evidence" value="ECO:0007669"/>
    <property type="project" value="TreeGrafter"/>
</dbReference>
<dbReference type="GO" id="GO:0005544">
    <property type="term" value="F:calcium-dependent phospholipid binding"/>
    <property type="evidence" value="ECO:0007669"/>
    <property type="project" value="UniProtKB-KW"/>
</dbReference>
<dbReference type="SMART" id="SM00335">
    <property type="entry name" value="ANX"/>
    <property type="match status" value="3"/>
</dbReference>
<dbReference type="InterPro" id="IPR001464">
    <property type="entry name" value="Annexin"/>
</dbReference>
<keyword evidence="5" id="KW-0175">Coiled coil</keyword>
<feature type="region of interest" description="Disordered" evidence="6">
    <location>
        <begin position="1"/>
        <end position="27"/>
    </location>
</feature>
<dbReference type="Proteomes" id="UP000663852">
    <property type="component" value="Unassembled WGS sequence"/>
</dbReference>
<dbReference type="GO" id="GO:0005737">
    <property type="term" value="C:cytoplasm"/>
    <property type="evidence" value="ECO:0007669"/>
    <property type="project" value="TreeGrafter"/>
</dbReference>
<dbReference type="GO" id="GO:0012506">
    <property type="term" value="C:vesicle membrane"/>
    <property type="evidence" value="ECO:0007669"/>
    <property type="project" value="TreeGrafter"/>
</dbReference>
<evidence type="ECO:0000256" key="1">
    <source>
        <dbReference type="ARBA" id="ARBA00007831"/>
    </source>
</evidence>
<evidence type="ECO:0000256" key="5">
    <source>
        <dbReference type="SAM" id="Coils"/>
    </source>
</evidence>
<keyword evidence="3 4" id="KW-0041">Annexin</keyword>
<dbReference type="InterPro" id="IPR018252">
    <property type="entry name" value="Annexin_repeat_CS"/>
</dbReference>
<evidence type="ECO:0000256" key="2">
    <source>
        <dbReference type="ARBA" id="ARBA00022737"/>
    </source>
</evidence>
<keyword evidence="9" id="KW-1185">Reference proteome</keyword>
<feature type="compositionally biased region" description="Basic and acidic residues" evidence="6">
    <location>
        <begin position="8"/>
        <end position="20"/>
    </location>
</feature>
<feature type="compositionally biased region" description="Polar residues" evidence="6">
    <location>
        <begin position="849"/>
        <end position="858"/>
    </location>
</feature>
<dbReference type="OrthoDB" id="37886at2759"/>
<proteinExistence type="inferred from homology"/>
<keyword evidence="4" id="KW-0111">Calcium/phospholipid-binding</keyword>
<dbReference type="PROSITE" id="PS00223">
    <property type="entry name" value="ANNEXIN_1"/>
    <property type="match status" value="1"/>
</dbReference>
<feature type="compositionally biased region" description="Basic and acidic residues" evidence="6">
    <location>
        <begin position="860"/>
        <end position="871"/>
    </location>
</feature>
<dbReference type="GO" id="GO:0005886">
    <property type="term" value="C:plasma membrane"/>
    <property type="evidence" value="ECO:0007669"/>
    <property type="project" value="TreeGrafter"/>
</dbReference>
<dbReference type="GO" id="GO:0005634">
    <property type="term" value="C:nucleus"/>
    <property type="evidence" value="ECO:0007669"/>
    <property type="project" value="TreeGrafter"/>
</dbReference>
<dbReference type="PANTHER" id="PTHR10502:SF177">
    <property type="entry name" value="ANNEXIN B10"/>
    <property type="match status" value="1"/>
</dbReference>
<dbReference type="Proteomes" id="UP000663828">
    <property type="component" value="Unassembled WGS sequence"/>
</dbReference>
<evidence type="ECO:0000313" key="10">
    <source>
        <dbReference type="Proteomes" id="UP000663852"/>
    </source>
</evidence>
<evidence type="ECO:0000256" key="4">
    <source>
        <dbReference type="RuleBase" id="RU003540"/>
    </source>
</evidence>
<feature type="coiled-coil region" evidence="5">
    <location>
        <begin position="357"/>
        <end position="405"/>
    </location>
</feature>
<protein>
    <recommendedName>
        <fullName evidence="4">Annexin</fullName>
    </recommendedName>
</protein>
<accession>A0A813VUL0</accession>
<feature type="compositionally biased region" description="Polar residues" evidence="6">
    <location>
        <begin position="874"/>
        <end position="887"/>
    </location>
</feature>
<dbReference type="EMBL" id="CAJNOJ010000021">
    <property type="protein sequence ID" value="CAF0845272.1"/>
    <property type="molecule type" value="Genomic_DNA"/>
</dbReference>
<evidence type="ECO:0000313" key="9">
    <source>
        <dbReference type="Proteomes" id="UP000663828"/>
    </source>
</evidence>
<dbReference type="AlphaFoldDB" id="A0A813VUL0"/>
<dbReference type="PANTHER" id="PTHR10502">
    <property type="entry name" value="ANNEXIN"/>
    <property type="match status" value="1"/>
</dbReference>
<dbReference type="EMBL" id="CAJNOR010000941">
    <property type="protein sequence ID" value="CAF1041525.1"/>
    <property type="molecule type" value="Genomic_DNA"/>
</dbReference>
<reference evidence="7" key="1">
    <citation type="submission" date="2021-02" db="EMBL/GenBank/DDBJ databases">
        <authorList>
            <person name="Nowell W R."/>
        </authorList>
    </citation>
    <scope>NUCLEOTIDE SEQUENCE</scope>
</reference>
<sequence length="907" mass="106542">MALKRNTKTNDNHYGIDELGRPTTAPPYNSSTVRKYIGPRTIGVNVANTYTGSLRNFALSTIGSTVKSTPVSTDHGLAALVETSYSHASSTEIIDGERSIHEQRELFNITETLTDTILQCCYLEVHNRALEMQIEWLENNANKNSSTIEKMFRQETQTARELVEDASRYKPDMKKKLQDVHQVTLANDECYQQLLSKRNSSNREIFDYHRQLAQTRAEAEFLRCRIQQFNDEIQFYTVKNENLQIRQAKLRYELDEEIFAKQVLQSEVEILESEKISTEDTHAATVDEVRTSVDHHIQIVALKPSAHYREQLIHHVRRSRVEYEKKIQTYRDELHRQYELELHRYHMCRSRPTPNVTREHEQKLDQVKRERKTVEQQVSSVRGSIQEIQHQIEILRKKITEDDIELRSRSSDQRHLTMLEQIIHDREEQLKNALHIRSELKQRIEKYRDELNRYSSRSSQDTTVTRKSILRSSSAHEIKRENYHSSSYIQVKSPSMEDIRHVAVAEGTLVRSNGFDVEQDCRQLNKILNQSHVDEAAVIRILCNRSLVQRVQIRDVYKNLYHQNLIHVIESSITDNSKKVLKILLLPSVERDCYELRRILKNTHLDENILIEIFLVNTNQQIRAILSCYNKFFESTVEQDLLAFPDTPSIRIFQALLQANRPEDDRIDQDEVLDDARYLAESQAKWRANGSSFIRLLCNRSNEHLKQTFAAYQQYTRVDIEDTIRMDVNSDLSRTLMAIVRFTRNQARFFAYELKKSLKGLGTNENNLTRIIVSRCEIDMVQIKSEFEKIAHRTLFDHIQTDTKGNYKRALLELLRHRIEPISKEVPFPQLLNPPKKYRANVQWKDSVTKQTSTSNVNYEKPRPFDRDNHAKRTTLSTIDTKLSQTHFTERRSSEEHLYTNEHHDEE</sequence>
<evidence type="ECO:0000313" key="8">
    <source>
        <dbReference type="EMBL" id="CAF1041525.1"/>
    </source>
</evidence>
<evidence type="ECO:0000256" key="3">
    <source>
        <dbReference type="ARBA" id="ARBA00023216"/>
    </source>
</evidence>
<feature type="coiled-coil region" evidence="5">
    <location>
        <begin position="430"/>
        <end position="457"/>
    </location>
</feature>
<dbReference type="SUPFAM" id="SSF47874">
    <property type="entry name" value="Annexin"/>
    <property type="match status" value="1"/>
</dbReference>
<dbReference type="InterPro" id="IPR018502">
    <property type="entry name" value="Annexin_repeat"/>
</dbReference>
<name>A0A813VUL0_ADIRI</name>
<feature type="region of interest" description="Disordered" evidence="6">
    <location>
        <begin position="849"/>
        <end position="907"/>
    </location>
</feature>
<dbReference type="FunFam" id="1.10.220.10:FF:000001">
    <property type="entry name" value="Annexin"/>
    <property type="match status" value="1"/>
</dbReference>
<dbReference type="InterPro" id="IPR037104">
    <property type="entry name" value="Annexin_sf"/>
</dbReference>
<comment type="caution">
    <text evidence="7">The sequence shown here is derived from an EMBL/GenBank/DDBJ whole genome shotgun (WGS) entry which is preliminary data.</text>
</comment>
<feature type="coiled-coil region" evidence="5">
    <location>
        <begin position="212"/>
        <end position="281"/>
    </location>
</feature>
<keyword evidence="4" id="KW-0106">Calcium</keyword>
<dbReference type="PROSITE" id="PS51897">
    <property type="entry name" value="ANNEXIN_2"/>
    <property type="match status" value="3"/>
</dbReference>
<dbReference type="Pfam" id="PF00191">
    <property type="entry name" value="Annexin"/>
    <property type="match status" value="3"/>
</dbReference>
<dbReference type="Gene3D" id="1.10.220.10">
    <property type="entry name" value="Annexin"/>
    <property type="match status" value="4"/>
</dbReference>
<evidence type="ECO:0000313" key="7">
    <source>
        <dbReference type="EMBL" id="CAF0845272.1"/>
    </source>
</evidence>
<comment type="similarity">
    <text evidence="1 4">Belongs to the annexin family.</text>
</comment>
<organism evidence="7 10">
    <name type="scientific">Adineta ricciae</name>
    <name type="common">Rotifer</name>
    <dbReference type="NCBI Taxonomy" id="249248"/>
    <lineage>
        <taxon>Eukaryota</taxon>
        <taxon>Metazoa</taxon>
        <taxon>Spiralia</taxon>
        <taxon>Gnathifera</taxon>
        <taxon>Rotifera</taxon>
        <taxon>Eurotatoria</taxon>
        <taxon>Bdelloidea</taxon>
        <taxon>Adinetida</taxon>
        <taxon>Adinetidae</taxon>
        <taxon>Adineta</taxon>
    </lineage>
</organism>
<evidence type="ECO:0000256" key="6">
    <source>
        <dbReference type="SAM" id="MobiDB-lite"/>
    </source>
</evidence>
<feature type="compositionally biased region" description="Basic and acidic residues" evidence="6">
    <location>
        <begin position="888"/>
        <end position="907"/>
    </location>
</feature>
<keyword evidence="2 4" id="KW-0677">Repeat</keyword>
<comment type="domain">
    <text evidence="4">A pair of annexin repeats may form one binding site for calcium and phospholipid.</text>
</comment>
<dbReference type="GO" id="GO:0005509">
    <property type="term" value="F:calcium ion binding"/>
    <property type="evidence" value="ECO:0007669"/>
    <property type="project" value="InterPro"/>
</dbReference>